<dbReference type="OrthoDB" id="9908819at2759"/>
<keyword evidence="2" id="KW-0812">Transmembrane</keyword>
<feature type="region of interest" description="Disordered" evidence="1">
    <location>
        <begin position="371"/>
        <end position="393"/>
    </location>
</feature>
<evidence type="ECO:0000256" key="2">
    <source>
        <dbReference type="SAM" id="Phobius"/>
    </source>
</evidence>
<dbReference type="OMA" id="FCYACLS"/>
<feature type="signal peptide" evidence="3">
    <location>
        <begin position="1"/>
        <end position="22"/>
    </location>
</feature>
<dbReference type="InterPro" id="IPR050650">
    <property type="entry name" value="Type-II_Cytokine-TF_Rcpt"/>
</dbReference>
<evidence type="ECO:0000313" key="6">
    <source>
        <dbReference type="EMBL" id="KAF7226818.1"/>
    </source>
</evidence>
<dbReference type="GO" id="GO:0004896">
    <property type="term" value="F:cytokine receptor activity"/>
    <property type="evidence" value="ECO:0007669"/>
    <property type="project" value="TreeGrafter"/>
</dbReference>
<gene>
    <name evidence="5" type="ORF">G4P62_005591</name>
</gene>
<accession>A0A9D2YVG8</accession>
<feature type="transmembrane region" description="Helical" evidence="2">
    <location>
        <begin position="228"/>
        <end position="250"/>
    </location>
</feature>
<sequence length="531" mass="59004">MWSVNVMYLLLLCYACLSVGNGEVYFVSKNFHNVLIWDPVNSDQDEVYSVQYLHYNDEGQFRIKEDCQNIRTLSCDLTAETPSVDQEYYFARVMSKGRSIGITTKFHPFRDTILGPATLSTHITASVLHINVTLPLGPKGVSLQDIINSSKSRGSKMEYILNITQPTLHAQELKNKTGQFNIKMMPNLGSYCGHVVYKPIPGWGREPSEKAFFCVKLQDNPVTHSSQLLVSIAVVAGIVIVSVVCVCTYLKGGKSKTLPQALKIPSEAHEVLLQVPDKNLIISEILVGTKSDQTVGAPIQVKPESCPGLFETYSPQDIPWHIFRGDSSLSRGRGTSNLEGASVHSSETYSAIATHLQVEDNEEPQAVTKCRRTSRSPLSSIEDENWNKENSSGDSVFQMHHERKPFLMDATEGLDVSLLMSLQRSCSTDSGCDDCTVNTPTSSYYNTSFSPPQTVVPYLHEGCHTIPSAETGSGYKQNWMPGISRKPALVDAWICSEMIKEVEDNEVNEDREYVANMGQIILGNWEIQTQK</sequence>
<keyword evidence="2" id="KW-1133">Transmembrane helix</keyword>
<organism evidence="5 7">
    <name type="scientific">Nothobranchius furzeri</name>
    <name type="common">Turquoise killifish</name>
    <dbReference type="NCBI Taxonomy" id="105023"/>
    <lineage>
        <taxon>Eukaryota</taxon>
        <taxon>Metazoa</taxon>
        <taxon>Chordata</taxon>
        <taxon>Craniata</taxon>
        <taxon>Vertebrata</taxon>
        <taxon>Euteleostomi</taxon>
        <taxon>Actinopterygii</taxon>
        <taxon>Neopterygii</taxon>
        <taxon>Teleostei</taxon>
        <taxon>Neoteleostei</taxon>
        <taxon>Acanthomorphata</taxon>
        <taxon>Ovalentaria</taxon>
        <taxon>Atherinomorphae</taxon>
        <taxon>Cyprinodontiformes</taxon>
        <taxon>Nothobranchiidae</taxon>
        <taxon>Nothobranchius</taxon>
    </lineage>
</organism>
<dbReference type="InterPro" id="IPR013783">
    <property type="entry name" value="Ig-like_fold"/>
</dbReference>
<dbReference type="AlphaFoldDB" id="A0A9D2YVG8"/>
<dbReference type="Gene3D" id="2.60.40.10">
    <property type="entry name" value="Immunoglobulins"/>
    <property type="match status" value="1"/>
</dbReference>
<comment type="caution">
    <text evidence="5">The sequence shown here is derived from an EMBL/GenBank/DDBJ whole genome shotgun (WGS) entry which is preliminary data.</text>
</comment>
<keyword evidence="2" id="KW-0472">Membrane</keyword>
<evidence type="ECO:0000259" key="4">
    <source>
        <dbReference type="Pfam" id="PF01108"/>
    </source>
</evidence>
<dbReference type="KEGG" id="nfu:107379337"/>
<dbReference type="PANTHER" id="PTHR20859">
    <property type="entry name" value="INTERFERON/INTERLEUKIN RECEPTOR"/>
    <property type="match status" value="1"/>
</dbReference>
<reference evidence="5" key="1">
    <citation type="submission" date="2020-03" db="EMBL/GenBank/DDBJ databases">
        <title>Intra-Species Differences in Population Size shape Life History and Genome Evolution.</title>
        <authorList>
            <person name="Willemsen D."/>
            <person name="Cui R."/>
            <person name="Valenzano D.R."/>
        </authorList>
    </citation>
    <scope>NUCLEOTIDE SEQUENCE</scope>
    <source>
        <strain evidence="5">GRZ</strain>
        <tissue evidence="5">Whole</tissue>
    </source>
</reference>
<name>A0A9D2YVG8_NOTFU</name>
<dbReference type="GO" id="GO:0005886">
    <property type="term" value="C:plasma membrane"/>
    <property type="evidence" value="ECO:0007669"/>
    <property type="project" value="TreeGrafter"/>
</dbReference>
<evidence type="ECO:0000313" key="7">
    <source>
        <dbReference type="Proteomes" id="UP000822369"/>
    </source>
</evidence>
<feature type="domain" description="Fibronectin type-III" evidence="4">
    <location>
        <begin position="23"/>
        <end position="96"/>
    </location>
</feature>
<protein>
    <submittedName>
        <fullName evidence="5">Transcript variant X1</fullName>
    </submittedName>
    <submittedName>
        <fullName evidence="6">Transcript variant X2</fullName>
    </submittedName>
</protein>
<dbReference type="Pfam" id="PF01108">
    <property type="entry name" value="Tissue_fac"/>
    <property type="match status" value="1"/>
</dbReference>
<dbReference type="EMBL" id="JAAVVJ010000003">
    <property type="protein sequence ID" value="KAF7226818.1"/>
    <property type="molecule type" value="Genomic_DNA"/>
</dbReference>
<evidence type="ECO:0000313" key="5">
    <source>
        <dbReference type="EMBL" id="KAF7226817.1"/>
    </source>
</evidence>
<dbReference type="InterPro" id="IPR003961">
    <property type="entry name" value="FN3_dom"/>
</dbReference>
<proteinExistence type="predicted"/>
<dbReference type="SUPFAM" id="SSF49265">
    <property type="entry name" value="Fibronectin type III"/>
    <property type="match status" value="1"/>
</dbReference>
<dbReference type="InterPro" id="IPR036116">
    <property type="entry name" value="FN3_sf"/>
</dbReference>
<dbReference type="PANTHER" id="PTHR20859:SF53">
    <property type="entry name" value="INTERLEUKIN-22 RECEPTOR SUBUNIT ALPHA-1"/>
    <property type="match status" value="1"/>
</dbReference>
<dbReference type="Proteomes" id="UP000822369">
    <property type="component" value="Chromosome 3"/>
</dbReference>
<keyword evidence="3" id="KW-0732">Signal</keyword>
<evidence type="ECO:0000256" key="3">
    <source>
        <dbReference type="SAM" id="SignalP"/>
    </source>
</evidence>
<feature type="chain" id="PRO_5038278865" evidence="3">
    <location>
        <begin position="23"/>
        <end position="531"/>
    </location>
</feature>
<evidence type="ECO:0000256" key="1">
    <source>
        <dbReference type="SAM" id="MobiDB-lite"/>
    </source>
</evidence>
<dbReference type="EMBL" id="JAAVVJ010000003">
    <property type="protein sequence ID" value="KAF7226817.1"/>
    <property type="molecule type" value="Genomic_DNA"/>
</dbReference>